<name>A0A3B0C962_9FLAO</name>
<accession>A0A3B0C962</accession>
<gene>
    <name evidence="2" type="ORF">D7Z94_10940</name>
</gene>
<dbReference type="InterPro" id="IPR002931">
    <property type="entry name" value="Transglutaminase-like"/>
</dbReference>
<sequence>MYQEYSIQYSAKNHYDTLVNDAYWQFLIIPEDNESQQLVSWEFSNSLHDVNQTSINGFGFKTIRVHPGQKFNDISFQASFTVIKKETNPFDFSLPHHNKADYDKLEELNFQVDFEPFLRRTSLTRLPNTYIDMYTFDENKTIFENIQNLNGWVSEYLSFKPGVTDVDTPLEEIIEKRNGVCQDFTHLFCAVVKENKVPARYVSGYLHQGHGYFGDSQMHAWAEVYVPDIGWVGFDPTNNLLANTNHIKVCHGKDYKDCSPLIGVVYAHGANTTSHTVKVLSEQQQ</sequence>
<evidence type="ECO:0000313" key="3">
    <source>
        <dbReference type="Proteomes" id="UP000276603"/>
    </source>
</evidence>
<keyword evidence="3" id="KW-1185">Reference proteome</keyword>
<proteinExistence type="predicted"/>
<dbReference type="SUPFAM" id="SSF54001">
    <property type="entry name" value="Cysteine proteinases"/>
    <property type="match status" value="1"/>
</dbReference>
<comment type="caution">
    <text evidence="2">The sequence shown here is derived from an EMBL/GenBank/DDBJ whole genome shotgun (WGS) entry which is preliminary data.</text>
</comment>
<feature type="domain" description="Transglutaminase-like" evidence="1">
    <location>
        <begin position="173"/>
        <end position="238"/>
    </location>
</feature>
<protein>
    <submittedName>
        <fullName evidence="2">Transglutaminase family protein</fullName>
    </submittedName>
</protein>
<dbReference type="Proteomes" id="UP000276603">
    <property type="component" value="Unassembled WGS sequence"/>
</dbReference>
<dbReference type="OrthoDB" id="9804872at2"/>
<dbReference type="EMBL" id="RBCJ01000002">
    <property type="protein sequence ID" value="RKN81431.1"/>
    <property type="molecule type" value="Genomic_DNA"/>
</dbReference>
<dbReference type="Gene3D" id="3.10.620.30">
    <property type="match status" value="1"/>
</dbReference>
<dbReference type="InterPro" id="IPR038765">
    <property type="entry name" value="Papain-like_cys_pep_sf"/>
</dbReference>
<dbReference type="PANTHER" id="PTHR33490">
    <property type="entry name" value="BLR5614 PROTEIN-RELATED"/>
    <property type="match status" value="1"/>
</dbReference>
<dbReference type="PANTHER" id="PTHR33490:SF6">
    <property type="entry name" value="SLL1049 PROTEIN"/>
    <property type="match status" value="1"/>
</dbReference>
<dbReference type="Pfam" id="PF01841">
    <property type="entry name" value="Transglut_core"/>
    <property type="match status" value="1"/>
</dbReference>
<dbReference type="AlphaFoldDB" id="A0A3B0C962"/>
<organism evidence="2 3">
    <name type="scientific">Ulvibacterium marinum</name>
    <dbReference type="NCBI Taxonomy" id="2419782"/>
    <lineage>
        <taxon>Bacteria</taxon>
        <taxon>Pseudomonadati</taxon>
        <taxon>Bacteroidota</taxon>
        <taxon>Flavobacteriia</taxon>
        <taxon>Flavobacteriales</taxon>
        <taxon>Flavobacteriaceae</taxon>
        <taxon>Ulvibacterium</taxon>
    </lineage>
</organism>
<evidence type="ECO:0000313" key="2">
    <source>
        <dbReference type="EMBL" id="RKN81431.1"/>
    </source>
</evidence>
<dbReference type="SMART" id="SM00460">
    <property type="entry name" value="TGc"/>
    <property type="match status" value="1"/>
</dbReference>
<reference evidence="2 3" key="1">
    <citation type="submission" date="2018-10" db="EMBL/GenBank/DDBJ databases">
        <title>Ulvibacterium marinum gen. nov., sp. nov., a novel marine bacterium of the family Flavobacteriaceae, isolated from a culture of the green alga Ulva prolifera.</title>
        <authorList>
            <person name="Zhang Z."/>
        </authorList>
    </citation>
    <scope>NUCLEOTIDE SEQUENCE [LARGE SCALE GENOMIC DNA]</scope>
    <source>
        <strain evidence="2 3">CCMM003</strain>
    </source>
</reference>
<evidence type="ECO:0000259" key="1">
    <source>
        <dbReference type="SMART" id="SM00460"/>
    </source>
</evidence>
<dbReference type="RefSeq" id="WP_120711589.1">
    <property type="nucleotide sequence ID" value="NZ_RBCJ01000002.1"/>
</dbReference>